<evidence type="ECO:0000259" key="7">
    <source>
        <dbReference type="PROSITE" id="PS51387"/>
    </source>
</evidence>
<evidence type="ECO:0000313" key="8">
    <source>
        <dbReference type="EMBL" id="KAG5773740.1"/>
    </source>
</evidence>
<evidence type="ECO:0000313" key="9">
    <source>
        <dbReference type="Proteomes" id="UP000750502"/>
    </source>
</evidence>
<dbReference type="Gene3D" id="3.40.462.20">
    <property type="match status" value="1"/>
</dbReference>
<dbReference type="SUPFAM" id="SSF56176">
    <property type="entry name" value="FAD-binding/transporter-associated domain-like"/>
    <property type="match status" value="1"/>
</dbReference>
<keyword evidence="9" id="KW-1185">Reference proteome</keyword>
<evidence type="ECO:0000256" key="6">
    <source>
        <dbReference type="SAM" id="SignalP"/>
    </source>
</evidence>
<dbReference type="AlphaFoldDB" id="A0A9P7I4C2"/>
<dbReference type="InterPro" id="IPR016169">
    <property type="entry name" value="FAD-bd_PCMH_sub2"/>
</dbReference>
<reference evidence="8" key="1">
    <citation type="journal article" date="2020" name="bioRxiv">
        <title>Historical genomics reveals the evolutionary mechanisms behind multiple outbreaks of the host-specific coffee wilt pathogen Fusarium xylarioides.</title>
        <authorList>
            <person name="Peck D."/>
            <person name="Nowell R.W."/>
            <person name="Flood J."/>
            <person name="Ryan M.J."/>
            <person name="Barraclough T.G."/>
        </authorList>
    </citation>
    <scope>NUCLEOTIDE SEQUENCE</scope>
    <source>
        <strain evidence="8">IMI 127659i</strain>
    </source>
</reference>
<gene>
    <name evidence="8" type="ORF">H9Q72_000610</name>
</gene>
<dbReference type="Pfam" id="PF01565">
    <property type="entry name" value="FAD_binding_4"/>
    <property type="match status" value="1"/>
</dbReference>
<feature type="domain" description="FAD-binding PCMH-type" evidence="7">
    <location>
        <begin position="95"/>
        <end position="266"/>
    </location>
</feature>
<dbReference type="PANTHER" id="PTHR42973">
    <property type="entry name" value="BINDING OXIDOREDUCTASE, PUTATIVE (AFU_ORTHOLOGUE AFUA_1G17690)-RELATED"/>
    <property type="match status" value="1"/>
</dbReference>
<dbReference type="EMBL" id="JADFTT010000008">
    <property type="protein sequence ID" value="KAG5773740.1"/>
    <property type="molecule type" value="Genomic_DNA"/>
</dbReference>
<evidence type="ECO:0000256" key="3">
    <source>
        <dbReference type="ARBA" id="ARBA00022827"/>
    </source>
</evidence>
<name>A0A9P7I4C2_9HYPO</name>
<evidence type="ECO:0000256" key="4">
    <source>
        <dbReference type="ARBA" id="ARBA00023002"/>
    </source>
</evidence>
<dbReference type="GO" id="GO:0071949">
    <property type="term" value="F:FAD binding"/>
    <property type="evidence" value="ECO:0007669"/>
    <property type="project" value="InterPro"/>
</dbReference>
<dbReference type="GO" id="GO:0016491">
    <property type="term" value="F:oxidoreductase activity"/>
    <property type="evidence" value="ECO:0007669"/>
    <property type="project" value="UniProtKB-KW"/>
</dbReference>
<feature type="region of interest" description="Disordered" evidence="5">
    <location>
        <begin position="609"/>
        <end position="629"/>
    </location>
</feature>
<feature type="signal peptide" evidence="6">
    <location>
        <begin position="1"/>
        <end position="17"/>
    </location>
</feature>
<dbReference type="InterPro" id="IPR016166">
    <property type="entry name" value="FAD-bd_PCMH"/>
</dbReference>
<dbReference type="Proteomes" id="UP000750502">
    <property type="component" value="Unassembled WGS sequence"/>
</dbReference>
<keyword evidence="3" id="KW-0274">FAD</keyword>
<comment type="similarity">
    <text evidence="1">Belongs to the oxygen-dependent FAD-linked oxidoreductase family.</text>
</comment>
<dbReference type="PROSITE" id="PS51387">
    <property type="entry name" value="FAD_PCMH"/>
    <property type="match status" value="1"/>
</dbReference>
<protein>
    <recommendedName>
        <fullName evidence="7">FAD-binding PCMH-type domain-containing protein</fullName>
    </recommendedName>
</protein>
<feature type="chain" id="PRO_5040396682" description="FAD-binding PCMH-type domain-containing protein" evidence="6">
    <location>
        <begin position="18"/>
        <end position="656"/>
    </location>
</feature>
<dbReference type="InterPro" id="IPR036318">
    <property type="entry name" value="FAD-bd_PCMH-like_sf"/>
</dbReference>
<keyword evidence="6" id="KW-0732">Signal</keyword>
<sequence>MRFTSLFITAFLAVVLGATESLLETKDFNVTQALIDQGVDVSGLPVSTDDAKRSDTGCAAACVSLKILYGDAAVDTRKEKAFEDFTSSYWSSNQAAVNPYCIFIPQRPSQISVVVLLARLAQCPFAVKSGGHAAFAGASSMEGGITISFANLKGVSLSKDKKIASIEPGNIWGPVYEQLTKSDVSVVRGRLYNIGVGGLTTGGGISFFSNIYGWACDNVESYEVVLANGIIVKASARSYPDLYWALRGGGNNFGLVIKFNLKTIPLPKGEMWGGSRVYTEYKFPEVTDALFSILKNSQEDPKAGIYVVWAYNEGNKLSIPAMYYAEPDAGNATIWKDFNKIEAISDTTQNRVLAAWGKETMNDSPPGLREVYYVITTKLDHGILEYARDYFYKTVPTVADIPGIVPVFVVQGITAPQLKQMQKNGGNAHGIDPDGGPLFILQLCAMWNNQSDDDAIYSWMSNIFEVVTKEAKARGVNSDYVYMNYASQYQDVIASYGTSSKAKLKGIAKKYDPQQVFQQLQPGYFKLNRAPIPNSRYFSHWKRMGLQKEHRRLDEESCIVEKRNCNLGLLLDNIVDLVLNLRITLLQACSELPLEKCSPCLRLPKSYVDEPPGHRRRAPQPPKPLAGDASRLPYGGFGESLTGLPPWRLPGWTFLL</sequence>
<dbReference type="InterPro" id="IPR050416">
    <property type="entry name" value="FAD-linked_Oxidoreductase"/>
</dbReference>
<accession>A0A9P7I4C2</accession>
<reference evidence="8" key="2">
    <citation type="submission" date="2020-10" db="EMBL/GenBank/DDBJ databases">
        <authorList>
            <person name="Peck L.D."/>
            <person name="Nowell R.W."/>
            <person name="Flood J."/>
            <person name="Ryan M.J."/>
            <person name="Barraclough T.G."/>
        </authorList>
    </citation>
    <scope>NUCLEOTIDE SEQUENCE</scope>
    <source>
        <strain evidence="8">IMI 127659i</strain>
    </source>
</reference>
<proteinExistence type="inferred from homology"/>
<comment type="caution">
    <text evidence="8">The sequence shown here is derived from an EMBL/GenBank/DDBJ whole genome shotgun (WGS) entry which is preliminary data.</text>
</comment>
<dbReference type="InterPro" id="IPR006094">
    <property type="entry name" value="Oxid_FAD_bind_N"/>
</dbReference>
<keyword evidence="2" id="KW-0285">Flavoprotein</keyword>
<evidence type="ECO:0000256" key="1">
    <source>
        <dbReference type="ARBA" id="ARBA00005466"/>
    </source>
</evidence>
<keyword evidence="4" id="KW-0560">Oxidoreductase</keyword>
<dbReference type="Gene3D" id="3.30.465.10">
    <property type="match status" value="1"/>
</dbReference>
<evidence type="ECO:0000256" key="5">
    <source>
        <dbReference type="SAM" id="MobiDB-lite"/>
    </source>
</evidence>
<dbReference type="PANTHER" id="PTHR42973:SF34">
    <property type="entry name" value="FAD BINDING DOMAIN PROTEIN (AFU_ORTHOLOGUE AFUA_3G02770)"/>
    <property type="match status" value="1"/>
</dbReference>
<evidence type="ECO:0000256" key="2">
    <source>
        <dbReference type="ARBA" id="ARBA00022630"/>
    </source>
</evidence>
<dbReference type="OrthoDB" id="2151789at2759"/>
<organism evidence="8 9">
    <name type="scientific">Fusarium xylarioides</name>
    <dbReference type="NCBI Taxonomy" id="221167"/>
    <lineage>
        <taxon>Eukaryota</taxon>
        <taxon>Fungi</taxon>
        <taxon>Dikarya</taxon>
        <taxon>Ascomycota</taxon>
        <taxon>Pezizomycotina</taxon>
        <taxon>Sordariomycetes</taxon>
        <taxon>Hypocreomycetidae</taxon>
        <taxon>Hypocreales</taxon>
        <taxon>Nectriaceae</taxon>
        <taxon>Fusarium</taxon>
        <taxon>Fusarium fujikuroi species complex</taxon>
    </lineage>
</organism>